<feature type="compositionally biased region" description="Low complexity" evidence="1">
    <location>
        <begin position="78"/>
        <end position="92"/>
    </location>
</feature>
<proteinExistence type="predicted"/>
<evidence type="ECO:0000313" key="3">
    <source>
        <dbReference type="Proteomes" id="UP000053890"/>
    </source>
</evidence>
<keyword evidence="3" id="KW-1185">Reference proteome</keyword>
<feature type="compositionally biased region" description="Low complexity" evidence="1">
    <location>
        <begin position="26"/>
        <end position="37"/>
    </location>
</feature>
<reference evidence="2 3" key="1">
    <citation type="journal article" date="2015" name="Front. Microbiol.">
        <title>Genome sequence of the plant growth promoting endophytic yeast Rhodotorula graminis WP1.</title>
        <authorList>
            <person name="Firrincieli A."/>
            <person name="Otillar R."/>
            <person name="Salamov A."/>
            <person name="Schmutz J."/>
            <person name="Khan Z."/>
            <person name="Redman R.S."/>
            <person name="Fleck N.D."/>
            <person name="Lindquist E."/>
            <person name="Grigoriev I.V."/>
            <person name="Doty S.L."/>
        </authorList>
    </citation>
    <scope>NUCLEOTIDE SEQUENCE [LARGE SCALE GENOMIC DNA]</scope>
    <source>
        <strain evidence="2 3">WP1</strain>
    </source>
</reference>
<dbReference type="OrthoDB" id="10373218at2759"/>
<dbReference type="RefSeq" id="XP_018274170.1">
    <property type="nucleotide sequence ID" value="XM_018415417.1"/>
</dbReference>
<dbReference type="OMA" id="AVNRWIT"/>
<evidence type="ECO:0000256" key="1">
    <source>
        <dbReference type="SAM" id="MobiDB-lite"/>
    </source>
</evidence>
<feature type="region of interest" description="Disordered" evidence="1">
    <location>
        <begin position="677"/>
        <end position="706"/>
    </location>
</feature>
<dbReference type="EMBL" id="KQ474073">
    <property type="protein sequence ID" value="KPV78121.1"/>
    <property type="molecule type" value="Genomic_DNA"/>
</dbReference>
<dbReference type="STRING" id="578459.A0A194SF10"/>
<gene>
    <name evidence="2" type="ORF">RHOBADRAFT_50630</name>
</gene>
<feature type="region of interest" description="Disordered" evidence="1">
    <location>
        <begin position="1"/>
        <end position="292"/>
    </location>
</feature>
<feature type="compositionally biased region" description="Acidic residues" evidence="1">
    <location>
        <begin position="227"/>
        <end position="237"/>
    </location>
</feature>
<accession>A0A194SF10</accession>
<feature type="compositionally biased region" description="Low complexity" evidence="1">
    <location>
        <begin position="193"/>
        <end position="206"/>
    </location>
</feature>
<feature type="compositionally biased region" description="Basic residues" evidence="1">
    <location>
        <begin position="258"/>
        <end position="270"/>
    </location>
</feature>
<sequence>MVSRGQRQGEQLYRANFRHHQFLPTDDSSSVVADSQSPEPSAYFPTPTFHPRAPIYDDGPPAHPRPPASRSLVPDSLAASPSRHTRSRSPSAVDLDERRAFKQELLDDHMPDDVMADDERRAVYRSRVNDERRRPGRRRERAPSYERAVKAELDVAGMGAARRGHVEGEEEGPMLPPGGARLPTVLRNKRPAPARSSSPSSTSGASDDSDDGITTPRSGTSSLFRPEEDDEHGDDSDGTPSGPRPSARRAVERGGVVKSKKKRKEKKRTKADRERDTLNFLDSLDPPQGPVFRPLGVKQRLINRAAESTAALPPQARVERVEIEPRSPSPPQEDHEGVLVGAGDVGPGAAWPPGGERSGPSPAGSPAGSLPDYDEEEDGPEVPLVSIEDPVLLEEQGYFRRPTEEGAIRRWVVMLEREKRPLPPLYDHALLSSDLAYLRTLPLRLPPALSPSPPAPSLALPCALPLLRTRPSPETCAALWADLRSPTHAAQHARADCDAEPPSGRGCRCPVWVPPSPGGTREWAVERARAGREEGASVEGLVEVARRVFDLDAERDLSAHEMDLVGLVYEHNWLWYTQLLDLSRIATHSRHLASPQLIADLASHLTYTRGQHAVERGLAHRRLEEDRARAREEGRIADRALMQETELAEHKARDEEHRLADLLSRLEVTLDEQVGGRAAAVRDGQEGDRAGATQEWVERRGWTGRE</sequence>
<name>A0A194SF10_RHOGW</name>
<feature type="compositionally biased region" description="Basic and acidic residues" evidence="1">
    <location>
        <begin position="696"/>
        <end position="706"/>
    </location>
</feature>
<dbReference type="Proteomes" id="UP000053890">
    <property type="component" value="Unassembled WGS sequence"/>
</dbReference>
<dbReference type="GeneID" id="28975865"/>
<feature type="compositionally biased region" description="Basic and acidic residues" evidence="1">
    <location>
        <begin position="95"/>
        <end position="133"/>
    </location>
</feature>
<feature type="compositionally biased region" description="Low complexity" evidence="1">
    <location>
        <begin position="352"/>
        <end position="369"/>
    </location>
</feature>
<feature type="region of interest" description="Disordered" evidence="1">
    <location>
        <begin position="305"/>
        <end position="381"/>
    </location>
</feature>
<protein>
    <submittedName>
        <fullName evidence="2">Uncharacterized protein</fullName>
    </submittedName>
</protein>
<evidence type="ECO:0000313" key="2">
    <source>
        <dbReference type="EMBL" id="KPV78121.1"/>
    </source>
</evidence>
<feature type="compositionally biased region" description="Basic and acidic residues" evidence="1">
    <location>
        <begin position="141"/>
        <end position="153"/>
    </location>
</feature>
<dbReference type="AlphaFoldDB" id="A0A194SF10"/>
<organism evidence="2 3">
    <name type="scientific">Rhodotorula graminis (strain WP1)</name>
    <dbReference type="NCBI Taxonomy" id="578459"/>
    <lineage>
        <taxon>Eukaryota</taxon>
        <taxon>Fungi</taxon>
        <taxon>Dikarya</taxon>
        <taxon>Basidiomycota</taxon>
        <taxon>Pucciniomycotina</taxon>
        <taxon>Microbotryomycetes</taxon>
        <taxon>Sporidiobolales</taxon>
        <taxon>Sporidiobolaceae</taxon>
        <taxon>Rhodotorula</taxon>
    </lineage>
</organism>